<evidence type="ECO:0000313" key="3">
    <source>
        <dbReference type="Proteomes" id="UP000183987"/>
    </source>
</evidence>
<protein>
    <submittedName>
        <fullName evidence="2">Glycerophosphoryl diester phosphodiesterase</fullName>
    </submittedName>
</protein>
<dbReference type="STRING" id="366533.SAMN05444339_10160"/>
<dbReference type="PROSITE" id="PS51704">
    <property type="entry name" value="GP_PDE"/>
    <property type="match status" value="1"/>
</dbReference>
<dbReference type="PANTHER" id="PTHR46211:SF1">
    <property type="entry name" value="GLYCEROPHOSPHODIESTER PHOSPHODIESTERASE, CYTOPLASMIC"/>
    <property type="match status" value="1"/>
</dbReference>
<dbReference type="Proteomes" id="UP000183987">
    <property type="component" value="Unassembled WGS sequence"/>
</dbReference>
<dbReference type="GO" id="GO:0008081">
    <property type="term" value="F:phosphoric diester hydrolase activity"/>
    <property type="evidence" value="ECO:0007669"/>
    <property type="project" value="InterPro"/>
</dbReference>
<dbReference type="PANTHER" id="PTHR46211">
    <property type="entry name" value="GLYCEROPHOSPHORYL DIESTER PHOSPHODIESTERASE"/>
    <property type="match status" value="1"/>
</dbReference>
<accession>A0A1M4SKT1</accession>
<gene>
    <name evidence="2" type="ORF">SAMN05444339_10160</name>
</gene>
<organism evidence="2 3">
    <name type="scientific">Loktanella atrilutea</name>
    <dbReference type="NCBI Taxonomy" id="366533"/>
    <lineage>
        <taxon>Bacteria</taxon>
        <taxon>Pseudomonadati</taxon>
        <taxon>Pseudomonadota</taxon>
        <taxon>Alphaproteobacteria</taxon>
        <taxon>Rhodobacterales</taxon>
        <taxon>Roseobacteraceae</taxon>
        <taxon>Loktanella</taxon>
    </lineage>
</organism>
<dbReference type="Pfam" id="PF03009">
    <property type="entry name" value="GDPD"/>
    <property type="match status" value="1"/>
</dbReference>
<dbReference type="RefSeq" id="WP_072855224.1">
    <property type="nucleotide sequence ID" value="NZ_FQUE01000001.1"/>
</dbReference>
<evidence type="ECO:0000313" key="2">
    <source>
        <dbReference type="EMBL" id="SHE32811.1"/>
    </source>
</evidence>
<dbReference type="OrthoDB" id="384721at2"/>
<dbReference type="EMBL" id="FQUE01000001">
    <property type="protein sequence ID" value="SHE32811.1"/>
    <property type="molecule type" value="Genomic_DNA"/>
</dbReference>
<dbReference type="SUPFAM" id="SSF51695">
    <property type="entry name" value="PLC-like phosphodiesterases"/>
    <property type="match status" value="1"/>
</dbReference>
<name>A0A1M4SKT1_LOKAT</name>
<proteinExistence type="predicted"/>
<dbReference type="InterPro" id="IPR017946">
    <property type="entry name" value="PLC-like_Pdiesterase_TIM-brl"/>
</dbReference>
<dbReference type="GO" id="GO:0006629">
    <property type="term" value="P:lipid metabolic process"/>
    <property type="evidence" value="ECO:0007669"/>
    <property type="project" value="InterPro"/>
</dbReference>
<sequence>MMLPKSFVTRPIAHRAYHDRAHGRVENSITSIKSAIEHGYGIEIDLQLSSDGVPMVFHDYDLRRLTIEQGPVMQRSSAQLAQIPLMGDSTTIPTLADVLKLVAGRVPLLIEIKDQDGALGPDIGPLGKAVAAVLEPYKGPVAVMSFNPHAVAEMARLLPDVPRGLTTGSFTPQDWPAIPQPTLERLREIPDYGHVGASFISHHHAELDHPRVAELNQQHGAAVLCWTIRSKDEAQAARQYADNITFEGYAA</sequence>
<evidence type="ECO:0000259" key="1">
    <source>
        <dbReference type="PROSITE" id="PS51704"/>
    </source>
</evidence>
<dbReference type="AlphaFoldDB" id="A0A1M4SKT1"/>
<feature type="domain" description="GP-PDE" evidence="1">
    <location>
        <begin position="9"/>
        <end position="251"/>
    </location>
</feature>
<keyword evidence="3" id="KW-1185">Reference proteome</keyword>
<reference evidence="3" key="1">
    <citation type="submission" date="2016-11" db="EMBL/GenBank/DDBJ databases">
        <authorList>
            <person name="Varghese N."/>
            <person name="Submissions S."/>
        </authorList>
    </citation>
    <scope>NUCLEOTIDE SEQUENCE [LARGE SCALE GENOMIC DNA]</scope>
    <source>
        <strain evidence="3">DSM 29326</strain>
    </source>
</reference>
<dbReference type="InterPro" id="IPR030395">
    <property type="entry name" value="GP_PDE_dom"/>
</dbReference>
<dbReference type="Gene3D" id="3.20.20.190">
    <property type="entry name" value="Phosphatidylinositol (PI) phosphodiesterase"/>
    <property type="match status" value="1"/>
</dbReference>